<dbReference type="OrthoDB" id="3246510at2759"/>
<keyword evidence="1" id="KW-0175">Coiled coil</keyword>
<dbReference type="PANTHER" id="PTHR43941">
    <property type="entry name" value="STRUCTURAL MAINTENANCE OF CHROMOSOMES PROTEIN 2"/>
    <property type="match status" value="1"/>
</dbReference>
<name>A0A8K0UWT1_9AGAR</name>
<proteinExistence type="predicted"/>
<dbReference type="Proteomes" id="UP000813824">
    <property type="component" value="Unassembled WGS sequence"/>
</dbReference>
<dbReference type="GO" id="GO:0007076">
    <property type="term" value="P:mitotic chromosome condensation"/>
    <property type="evidence" value="ECO:0007669"/>
    <property type="project" value="TreeGrafter"/>
</dbReference>
<feature type="coiled-coil region" evidence="1">
    <location>
        <begin position="367"/>
        <end position="394"/>
    </location>
</feature>
<organism evidence="3 4">
    <name type="scientific">Cristinia sonorae</name>
    <dbReference type="NCBI Taxonomy" id="1940300"/>
    <lineage>
        <taxon>Eukaryota</taxon>
        <taxon>Fungi</taxon>
        <taxon>Dikarya</taxon>
        <taxon>Basidiomycota</taxon>
        <taxon>Agaricomycotina</taxon>
        <taxon>Agaricomycetes</taxon>
        <taxon>Agaricomycetidae</taxon>
        <taxon>Agaricales</taxon>
        <taxon>Pleurotineae</taxon>
        <taxon>Stephanosporaceae</taxon>
        <taxon>Cristinia</taxon>
    </lineage>
</organism>
<feature type="compositionally biased region" description="Low complexity" evidence="2">
    <location>
        <begin position="217"/>
        <end position="228"/>
    </location>
</feature>
<feature type="region of interest" description="Disordered" evidence="2">
    <location>
        <begin position="194"/>
        <end position="238"/>
    </location>
</feature>
<dbReference type="GO" id="GO:0000793">
    <property type="term" value="C:condensed chromosome"/>
    <property type="evidence" value="ECO:0007669"/>
    <property type="project" value="TreeGrafter"/>
</dbReference>
<dbReference type="GO" id="GO:0003682">
    <property type="term" value="F:chromatin binding"/>
    <property type="evidence" value="ECO:0007669"/>
    <property type="project" value="TreeGrafter"/>
</dbReference>
<sequence length="1104" mass="122489">MQSDGPPFDHHHQDGFSAPPIQSIQAYEQRRAASPVASIFTLRNRTGNQERAKAFVRRNASAVISTRGHTSHQEPQQQMQLQRSRSRYSSPCASDDHDVFEAAGDASRLLEPSVTHTSTSNVITRPTMGLGSPAQVLQTQRDIPGDRSPRFPANRLSQRFAMPRTNRPSLLSLVHSAAAEDTSDIDSKDFLGLPQYSTPGRNRFVPQHSVQSPGRVPSGTPHPSSSPSVHKSRAVAPAVKQEEDISSIMMRGATDLRNTKMEAEELRREVSFLQTQLDAAQKSKEECLERVQAVKDAAKRTLEGSFRSLANLKATVDELKSQSQDAFGITNQTKVSSEDIEELRGTVAASLSTVQPLLDDNGEFPKAQETKEILAELQTECKQSQQVSELLRERLQAVGAELIDAKARVTELEAMQVVDREALRSSSNALTQTAGQVNDLAKQLKTQQGHLYEVLSTAADAQAELEFAKNEIARLVAEVSAKSIEIDQLHNEREDISKLHALLDGRDATIASLKAISEQVETVTMQNNEQCCRISGYESELKAKDTIVADLKTRIEQAEGTLQADRQERDKLQERLSASQADVDAYKSQIERLHAEVKTATSKIRDLQTTIEEARSDVVARNEKIVQTNHRYQLLEDRFEDQSVTLRLTKEANGDLQVRAPTVLVPIRLPSFFQERIIETESKFAASLEEVTGKFNCEVAVLQEQKCSLQVRIKDLEANLHQVKSAAATAKSEHEHTLNQRETSHQVFFTREQERVKAIEDELRASRSNEGVLAMQVTDLTNEVQDLRNQLRNTQVQFVETQTKSDTQIVELQMLVDQLKADNAELGEVSKTIEARYRAGDLNPQERTFINDLVKTTQSVHEQELVAKGNDLRRRDNTILELRSKINILESTLSKHLKSQAKIQASSGVVNRSLIDPTTWASSDRSSSPAGIGPLVLRPAPERETNTLNIAVKTPAVPRRPDAPPMPTIHTTPLPTRTPAHGRPPLAQKPAIVSAANARASVKAPTVNRPRFTKLAQKSSDGSSDISDTEDVGCRKRSPVILGKRDERPESPPPAEKEITPKQPKRPRVGVRTRAGTKQSQEGALAPKTVHIELPATKKTRRRR</sequence>
<feature type="coiled-coil region" evidence="1">
    <location>
        <begin position="256"/>
        <end position="322"/>
    </location>
</feature>
<feature type="coiled-coil region" evidence="1">
    <location>
        <begin position="777"/>
        <end position="829"/>
    </location>
</feature>
<protein>
    <submittedName>
        <fullName evidence="3">Uncharacterized protein</fullName>
    </submittedName>
</protein>
<evidence type="ECO:0000313" key="4">
    <source>
        <dbReference type="Proteomes" id="UP000813824"/>
    </source>
</evidence>
<comment type="caution">
    <text evidence="3">The sequence shown here is derived from an EMBL/GenBank/DDBJ whole genome shotgun (WGS) entry which is preliminary data.</text>
</comment>
<dbReference type="GO" id="GO:0000785">
    <property type="term" value="C:chromatin"/>
    <property type="evidence" value="ECO:0007669"/>
    <property type="project" value="TreeGrafter"/>
</dbReference>
<feature type="compositionally biased region" description="Basic and acidic residues" evidence="2">
    <location>
        <begin position="1043"/>
        <end position="1060"/>
    </location>
</feature>
<dbReference type="Gene3D" id="1.10.287.1490">
    <property type="match status" value="1"/>
</dbReference>
<accession>A0A8K0UWT1</accession>
<evidence type="ECO:0000256" key="1">
    <source>
        <dbReference type="SAM" id="Coils"/>
    </source>
</evidence>
<dbReference type="EMBL" id="JAEVFJ010000003">
    <property type="protein sequence ID" value="KAH8105890.1"/>
    <property type="molecule type" value="Genomic_DNA"/>
</dbReference>
<feature type="coiled-coil region" evidence="1">
    <location>
        <begin position="548"/>
        <end position="617"/>
    </location>
</feature>
<feature type="region of interest" description="Disordered" evidence="2">
    <location>
        <begin position="956"/>
        <end position="1104"/>
    </location>
</feature>
<evidence type="ECO:0000313" key="3">
    <source>
        <dbReference type="EMBL" id="KAH8105890.1"/>
    </source>
</evidence>
<feature type="region of interest" description="Disordered" evidence="2">
    <location>
        <begin position="64"/>
        <end position="93"/>
    </location>
</feature>
<feature type="region of interest" description="Disordered" evidence="2">
    <location>
        <begin position="1"/>
        <end position="22"/>
    </location>
</feature>
<evidence type="ECO:0000256" key="2">
    <source>
        <dbReference type="SAM" id="MobiDB-lite"/>
    </source>
</evidence>
<reference evidence="3" key="1">
    <citation type="journal article" date="2021" name="New Phytol.">
        <title>Evolutionary innovations through gain and loss of genes in the ectomycorrhizal Boletales.</title>
        <authorList>
            <person name="Wu G."/>
            <person name="Miyauchi S."/>
            <person name="Morin E."/>
            <person name="Kuo A."/>
            <person name="Drula E."/>
            <person name="Varga T."/>
            <person name="Kohler A."/>
            <person name="Feng B."/>
            <person name="Cao Y."/>
            <person name="Lipzen A."/>
            <person name="Daum C."/>
            <person name="Hundley H."/>
            <person name="Pangilinan J."/>
            <person name="Johnson J."/>
            <person name="Barry K."/>
            <person name="LaButti K."/>
            <person name="Ng V."/>
            <person name="Ahrendt S."/>
            <person name="Min B."/>
            <person name="Choi I.G."/>
            <person name="Park H."/>
            <person name="Plett J.M."/>
            <person name="Magnuson J."/>
            <person name="Spatafora J.W."/>
            <person name="Nagy L.G."/>
            <person name="Henrissat B."/>
            <person name="Grigoriev I.V."/>
            <person name="Yang Z.L."/>
            <person name="Xu J."/>
            <person name="Martin F.M."/>
        </authorList>
    </citation>
    <scope>NUCLEOTIDE SEQUENCE</scope>
    <source>
        <strain evidence="3">KKN 215</strain>
    </source>
</reference>
<dbReference type="AlphaFoldDB" id="A0A8K0UWT1"/>
<keyword evidence="4" id="KW-1185">Reference proteome</keyword>
<gene>
    <name evidence="3" type="ORF">BXZ70DRAFT_1004194</name>
</gene>
<feature type="compositionally biased region" description="Polar residues" evidence="2">
    <location>
        <begin position="1016"/>
        <end position="1026"/>
    </location>
</feature>
<dbReference type="PANTHER" id="PTHR43941:SF5">
    <property type="entry name" value="ELKS_RAB6-INTERACTING_CAST FAMILY PROTEIN"/>
    <property type="match status" value="1"/>
</dbReference>
<feature type="coiled-coil region" evidence="1">
    <location>
        <begin position="458"/>
        <end position="492"/>
    </location>
</feature>
<dbReference type="GO" id="GO:0000796">
    <property type="term" value="C:condensin complex"/>
    <property type="evidence" value="ECO:0007669"/>
    <property type="project" value="TreeGrafter"/>
</dbReference>
<feature type="compositionally biased region" description="Low complexity" evidence="2">
    <location>
        <begin position="73"/>
        <end position="90"/>
    </location>
</feature>